<evidence type="ECO:0000256" key="1">
    <source>
        <dbReference type="SAM" id="MobiDB-lite"/>
    </source>
</evidence>
<proteinExistence type="predicted"/>
<dbReference type="Proteomes" id="UP001159363">
    <property type="component" value="Chromosome 8"/>
</dbReference>
<feature type="compositionally biased region" description="Basic and acidic residues" evidence="1">
    <location>
        <begin position="18"/>
        <end position="27"/>
    </location>
</feature>
<sequence length="833" mass="92012">MSGNVALGWSDAGMQGRGKREFPEKTRRQAASPVRFPHPGANPPRIEPGSPSEYSSSQSIASHRNIVEPALSRRHVVRSSVRLAKCTLDTIPPPYIYHAAIRAIVVIASLHAGAVSRDQLPWNELSRSGVRSTPLNEFFINSLPARRHTYKQPGNRFVLVLFTRLAAFWQPCRSHGDRAVTLLASHQDEPRSIPGRVTPGISQVGIVPDDAVGRWVFSGISRFPRPSFRRRSTFTSIALIGSQDLAVKSRPNFFTSQGPAYLHYISPFPLSEKRGSYKGHNGTRYKSAIDSTSRALACSVLVVLRLDVGGAIVAGRCPSLLCQPDIITAAKPANCCLKVEVKLLAFGALHPTIQREELIKIQYKHHENSQKIAIYAVNERRIAAPAEPDCAERRVLRGEAMAHLIRVAVSSLSLSRCSASSALTASRQAGTLRPRHDVNTARFARRSDGALEVRVSVAFIDPSLPDLGRRGSSHSRFTPFAETLMCHDGVVVRQLVSYQGEPSSIPGAFATGFSHVGVVLDDVAVWRVFSGFFCFSRLCIPALLHTHLTSPSSALKTSLYAKTTLLSIKLKSLRRNSLDQFTLILVVEGCVSLTCRQWRSPGTHLSFRGRPLAGGWPCDVPRTAPYNRLFIAIPGHWLAAGLATYLALPHITALFDVLPSYSLLYTVYRNPWPLAGGWPCDVPRTAPYNRLNSSRTPEKLEVTVNRLYQRTGGEIPLTWVYPLAARGNGEVLFSDWLSCSAQYLPIGWAAGRQVIHWVLICRRRSNMFQDCDAILLASVSLTIRQNGYDWFSRGCPASPDLAFRLCSIFHINLIGSQYLDVKSRPNIFTHSLL</sequence>
<name>A0ABQ9GS94_9NEOP</name>
<organism evidence="2 3">
    <name type="scientific">Dryococelus australis</name>
    <dbReference type="NCBI Taxonomy" id="614101"/>
    <lineage>
        <taxon>Eukaryota</taxon>
        <taxon>Metazoa</taxon>
        <taxon>Ecdysozoa</taxon>
        <taxon>Arthropoda</taxon>
        <taxon>Hexapoda</taxon>
        <taxon>Insecta</taxon>
        <taxon>Pterygota</taxon>
        <taxon>Neoptera</taxon>
        <taxon>Polyneoptera</taxon>
        <taxon>Phasmatodea</taxon>
        <taxon>Verophasmatodea</taxon>
        <taxon>Anareolatae</taxon>
        <taxon>Phasmatidae</taxon>
        <taxon>Eurycanthinae</taxon>
        <taxon>Dryococelus</taxon>
    </lineage>
</organism>
<protein>
    <submittedName>
        <fullName evidence="2">Uncharacterized protein</fullName>
    </submittedName>
</protein>
<keyword evidence="3" id="KW-1185">Reference proteome</keyword>
<evidence type="ECO:0000313" key="2">
    <source>
        <dbReference type="EMBL" id="KAJ8874859.1"/>
    </source>
</evidence>
<reference evidence="2 3" key="1">
    <citation type="submission" date="2023-02" db="EMBL/GenBank/DDBJ databases">
        <title>LHISI_Scaffold_Assembly.</title>
        <authorList>
            <person name="Stuart O.P."/>
            <person name="Cleave R."/>
            <person name="Magrath M.J.L."/>
            <person name="Mikheyev A.S."/>
        </authorList>
    </citation>
    <scope>NUCLEOTIDE SEQUENCE [LARGE SCALE GENOMIC DNA]</scope>
    <source>
        <strain evidence="2">Daus_M_001</strain>
        <tissue evidence="2">Leg muscle</tissue>
    </source>
</reference>
<gene>
    <name evidence="2" type="ORF">PR048_022749</name>
</gene>
<feature type="region of interest" description="Disordered" evidence="1">
    <location>
        <begin position="1"/>
        <end position="59"/>
    </location>
</feature>
<comment type="caution">
    <text evidence="2">The sequence shown here is derived from an EMBL/GenBank/DDBJ whole genome shotgun (WGS) entry which is preliminary data.</text>
</comment>
<evidence type="ECO:0000313" key="3">
    <source>
        <dbReference type="Proteomes" id="UP001159363"/>
    </source>
</evidence>
<feature type="compositionally biased region" description="Low complexity" evidence="1">
    <location>
        <begin position="50"/>
        <end position="59"/>
    </location>
</feature>
<dbReference type="EMBL" id="JARBHB010000009">
    <property type="protein sequence ID" value="KAJ8874859.1"/>
    <property type="molecule type" value="Genomic_DNA"/>
</dbReference>
<accession>A0ABQ9GS94</accession>